<evidence type="ECO:0000256" key="1">
    <source>
        <dbReference type="ARBA" id="ARBA00022801"/>
    </source>
</evidence>
<dbReference type="GO" id="GO:0052689">
    <property type="term" value="F:carboxylic ester hydrolase activity"/>
    <property type="evidence" value="ECO:0007669"/>
    <property type="project" value="UniProtKB-ARBA"/>
</dbReference>
<reference evidence="3" key="1">
    <citation type="journal article" date="2021" name="PeerJ">
        <title>Extensive microbial diversity within the chicken gut microbiome revealed by metagenomics and culture.</title>
        <authorList>
            <person name="Gilroy R."/>
            <person name="Ravi A."/>
            <person name="Getino M."/>
            <person name="Pursley I."/>
            <person name="Horton D.L."/>
            <person name="Alikhan N.F."/>
            <person name="Baker D."/>
            <person name="Gharbi K."/>
            <person name="Hall N."/>
            <person name="Watson M."/>
            <person name="Adriaenssens E.M."/>
            <person name="Foster-Nyarko E."/>
            <person name="Jarju S."/>
            <person name="Secka A."/>
            <person name="Antonio M."/>
            <person name="Oren A."/>
            <person name="Chaudhuri R.R."/>
            <person name="La Ragione R."/>
            <person name="Hildebrand F."/>
            <person name="Pallen M.J."/>
        </authorList>
    </citation>
    <scope>NUCLEOTIDE SEQUENCE</scope>
    <source>
        <strain evidence="3">2189</strain>
    </source>
</reference>
<dbReference type="PANTHER" id="PTHR22946:SF9">
    <property type="entry name" value="POLYKETIDE TRANSFERASE AF380"/>
    <property type="match status" value="1"/>
</dbReference>
<dbReference type="AlphaFoldDB" id="A0A9D2AVX0"/>
<dbReference type="InterPro" id="IPR050261">
    <property type="entry name" value="FrsA_esterase"/>
</dbReference>
<sequence>MGWLIFGCAAAVLLIVCAGIFALAWGVDRSFFGKRYEGDPRFKYFTADDFDGLETEPVEFASGNNTLRGCIYRCAEAPRALVIFVHGFGAGHLAYTTEICTLARAGFCVLAYDATGCGKSDGKDMRGFDQGPRDLSAALRFARSEARFAEMPVFFVGHSWGAFTVLNALPQCKGLACGAVAMCGFISCADSLARSMAMRYKILSPLRLPVACCLYLIQAARFQKCANHNSLRALALTDIPVLLLYGERDAVIPYPANGAVIAKRFAQKSSVSFQSFPAKGHNVYLTERAERLMHEQIGTAEKGARADPAHAQAYFAAIDWKAITEEDAAVMEQIVRFLYGCAGKGE</sequence>
<proteinExistence type="predicted"/>
<comment type="caution">
    <text evidence="3">The sequence shown here is derived from an EMBL/GenBank/DDBJ whole genome shotgun (WGS) entry which is preliminary data.</text>
</comment>
<accession>A0A9D2AVX0</accession>
<dbReference type="Pfam" id="PF12146">
    <property type="entry name" value="Hydrolase_4"/>
    <property type="match status" value="1"/>
</dbReference>
<protein>
    <submittedName>
        <fullName evidence="3">Lysophospholipase</fullName>
    </submittedName>
</protein>
<name>A0A9D2AVX0_9FIRM</name>
<feature type="domain" description="Serine aminopeptidase S33" evidence="2">
    <location>
        <begin position="77"/>
        <end position="194"/>
    </location>
</feature>
<evidence type="ECO:0000313" key="3">
    <source>
        <dbReference type="EMBL" id="HIX51084.1"/>
    </source>
</evidence>
<dbReference type="Gene3D" id="3.40.50.1820">
    <property type="entry name" value="alpha/beta hydrolase"/>
    <property type="match status" value="1"/>
</dbReference>
<organism evidence="3 4">
    <name type="scientific">Candidatus Borkfalkia faecavium</name>
    <dbReference type="NCBI Taxonomy" id="2838508"/>
    <lineage>
        <taxon>Bacteria</taxon>
        <taxon>Bacillati</taxon>
        <taxon>Bacillota</taxon>
        <taxon>Clostridia</taxon>
        <taxon>Christensenellales</taxon>
        <taxon>Christensenellaceae</taxon>
        <taxon>Candidatus Borkfalkia</taxon>
    </lineage>
</organism>
<keyword evidence="1" id="KW-0378">Hydrolase</keyword>
<gene>
    <name evidence="3" type="ORF">H9851_07390</name>
</gene>
<dbReference type="SUPFAM" id="SSF53474">
    <property type="entry name" value="alpha/beta-Hydrolases"/>
    <property type="match status" value="1"/>
</dbReference>
<evidence type="ECO:0000313" key="4">
    <source>
        <dbReference type="Proteomes" id="UP000886847"/>
    </source>
</evidence>
<dbReference type="InterPro" id="IPR029058">
    <property type="entry name" value="AB_hydrolase_fold"/>
</dbReference>
<evidence type="ECO:0000259" key="2">
    <source>
        <dbReference type="Pfam" id="PF12146"/>
    </source>
</evidence>
<dbReference type="Proteomes" id="UP000886847">
    <property type="component" value="Unassembled WGS sequence"/>
</dbReference>
<dbReference type="EMBL" id="DXEW01000035">
    <property type="protein sequence ID" value="HIX51084.1"/>
    <property type="molecule type" value="Genomic_DNA"/>
</dbReference>
<dbReference type="InterPro" id="IPR022742">
    <property type="entry name" value="Hydrolase_4"/>
</dbReference>
<reference evidence="3" key="2">
    <citation type="submission" date="2021-04" db="EMBL/GenBank/DDBJ databases">
        <authorList>
            <person name="Gilroy R."/>
        </authorList>
    </citation>
    <scope>NUCLEOTIDE SEQUENCE</scope>
    <source>
        <strain evidence="3">2189</strain>
    </source>
</reference>
<dbReference type="PANTHER" id="PTHR22946">
    <property type="entry name" value="DIENELACTONE HYDROLASE DOMAIN-CONTAINING PROTEIN-RELATED"/>
    <property type="match status" value="1"/>
</dbReference>